<keyword evidence="3" id="KW-1185">Reference proteome</keyword>
<gene>
    <name evidence="2" type="ORF">ABEB36_006875</name>
</gene>
<name>A0ABD1ES10_HYPHA</name>
<organism evidence="2 3">
    <name type="scientific">Hypothenemus hampei</name>
    <name type="common">Coffee berry borer</name>
    <dbReference type="NCBI Taxonomy" id="57062"/>
    <lineage>
        <taxon>Eukaryota</taxon>
        <taxon>Metazoa</taxon>
        <taxon>Ecdysozoa</taxon>
        <taxon>Arthropoda</taxon>
        <taxon>Hexapoda</taxon>
        <taxon>Insecta</taxon>
        <taxon>Pterygota</taxon>
        <taxon>Neoptera</taxon>
        <taxon>Endopterygota</taxon>
        <taxon>Coleoptera</taxon>
        <taxon>Polyphaga</taxon>
        <taxon>Cucujiformia</taxon>
        <taxon>Curculionidae</taxon>
        <taxon>Scolytinae</taxon>
        <taxon>Hypothenemus</taxon>
    </lineage>
</organism>
<sequence length="567" mass="65843">MPRSNESRFAITHFSAVYNNRIRTENSSGLVPNYQIPPDELCLRKYGSHWNLSSVAKRSYSFPNGNLLETEDFVVLAYNKPIVPRNLIIHQSSNIQGAIVQVWGGRRHKAHLDKLVCMPNGNYWNLLWAGNQVSNMIYVKRVIPLNKTNYAVNVIKIQLLTRIIPYYPRIGHIELTSKKSVPAPKIYTIPTLPDLSCRTSHVNYKMIPATSNHSLNIGFLPTEVLLKIFYYLDIKSLRRCCLVNEHWNHVANDPVLYKYLDLSPHWAFVNSDYLMFVADNFNRIQKLDLSNCNGELIGYTTHTNGMDLAIQKILYSCQHSLTHLCLENNLSVTNNVIEAITQCSNLIELRLKNTFAWVHFGIAQFKKLQTLDMSATHIRIKDLCNILEKTPELLHLIIDSNPQISKGFSDILNTVTQYNRKLTCWSSFKTFKGYQDLQLYMKFCELPYLEELDLGYCPPIQIQEDIFQEIGVSCPKIRRLILTNWERLSPESIAYIIMHFPHLKELDLRGCRKITAKMCFLILFSLCELRHLDINHCEKISQEEFFYIKFHFPRADIKGFMEDSRRA</sequence>
<proteinExistence type="predicted"/>
<dbReference type="PROSITE" id="PS50181">
    <property type="entry name" value="FBOX"/>
    <property type="match status" value="1"/>
</dbReference>
<dbReference type="Pfam" id="PF12937">
    <property type="entry name" value="F-box-like"/>
    <property type="match status" value="1"/>
</dbReference>
<comment type="caution">
    <text evidence="2">The sequence shown here is derived from an EMBL/GenBank/DDBJ whole genome shotgun (WGS) entry which is preliminary data.</text>
</comment>
<dbReference type="InterPro" id="IPR006553">
    <property type="entry name" value="Leu-rich_rpt_Cys-con_subtyp"/>
</dbReference>
<dbReference type="Gene3D" id="3.80.10.10">
    <property type="entry name" value="Ribonuclease Inhibitor"/>
    <property type="match status" value="2"/>
</dbReference>
<dbReference type="InterPro" id="IPR001810">
    <property type="entry name" value="F-box_dom"/>
</dbReference>
<dbReference type="SUPFAM" id="SSF52047">
    <property type="entry name" value="RNI-like"/>
    <property type="match status" value="1"/>
</dbReference>
<dbReference type="InterPro" id="IPR032675">
    <property type="entry name" value="LRR_dom_sf"/>
</dbReference>
<dbReference type="SMART" id="SM00367">
    <property type="entry name" value="LRR_CC"/>
    <property type="match status" value="4"/>
</dbReference>
<evidence type="ECO:0000313" key="2">
    <source>
        <dbReference type="EMBL" id="KAL1501577.1"/>
    </source>
</evidence>
<dbReference type="Gene3D" id="1.20.1280.50">
    <property type="match status" value="1"/>
</dbReference>
<evidence type="ECO:0000313" key="3">
    <source>
        <dbReference type="Proteomes" id="UP001566132"/>
    </source>
</evidence>
<dbReference type="InterPro" id="IPR001611">
    <property type="entry name" value="Leu-rich_rpt"/>
</dbReference>
<dbReference type="AlphaFoldDB" id="A0ABD1ES10"/>
<accession>A0ABD1ES10</accession>
<evidence type="ECO:0000259" key="1">
    <source>
        <dbReference type="PROSITE" id="PS50181"/>
    </source>
</evidence>
<dbReference type="Pfam" id="PF13516">
    <property type="entry name" value="LRR_6"/>
    <property type="match status" value="1"/>
</dbReference>
<dbReference type="PANTHER" id="PTHR13318">
    <property type="entry name" value="PARTNER OF PAIRED, ISOFORM B-RELATED"/>
    <property type="match status" value="1"/>
</dbReference>
<dbReference type="PANTHER" id="PTHR13318:SF95">
    <property type="entry name" value="F-BOX PROTEIN YLR352W"/>
    <property type="match status" value="1"/>
</dbReference>
<protein>
    <recommendedName>
        <fullName evidence="1">F-box domain-containing protein</fullName>
    </recommendedName>
</protein>
<dbReference type="EMBL" id="JBDJPC010000005">
    <property type="protein sequence ID" value="KAL1501577.1"/>
    <property type="molecule type" value="Genomic_DNA"/>
</dbReference>
<dbReference type="SMART" id="SM00256">
    <property type="entry name" value="FBOX"/>
    <property type="match status" value="1"/>
</dbReference>
<feature type="domain" description="F-box" evidence="1">
    <location>
        <begin position="214"/>
        <end position="260"/>
    </location>
</feature>
<reference evidence="2 3" key="1">
    <citation type="submission" date="2024-05" db="EMBL/GenBank/DDBJ databases">
        <title>Genetic variation in Jamaican populations of the coffee berry borer (Hypothenemus hampei).</title>
        <authorList>
            <person name="Errbii M."/>
            <person name="Myrie A."/>
        </authorList>
    </citation>
    <scope>NUCLEOTIDE SEQUENCE [LARGE SCALE GENOMIC DNA]</scope>
    <source>
        <strain evidence="2">JA-Hopewell-2020-01-JO</strain>
        <tissue evidence="2">Whole body</tissue>
    </source>
</reference>
<dbReference type="Proteomes" id="UP001566132">
    <property type="component" value="Unassembled WGS sequence"/>
</dbReference>